<evidence type="ECO:0000256" key="3">
    <source>
        <dbReference type="ARBA" id="ARBA00022448"/>
    </source>
</evidence>
<keyword evidence="9 10" id="KW-0472">Membrane</keyword>
<organism evidence="11 12">
    <name type="scientific">Gekko japonicus</name>
    <name type="common">Schlegel's Japanese gecko</name>
    <dbReference type="NCBI Taxonomy" id="146911"/>
    <lineage>
        <taxon>Eukaryota</taxon>
        <taxon>Metazoa</taxon>
        <taxon>Chordata</taxon>
        <taxon>Craniata</taxon>
        <taxon>Vertebrata</taxon>
        <taxon>Euteleostomi</taxon>
        <taxon>Lepidosauria</taxon>
        <taxon>Squamata</taxon>
        <taxon>Bifurcata</taxon>
        <taxon>Gekkota</taxon>
        <taxon>Gekkonidae</taxon>
        <taxon>Gekkoninae</taxon>
        <taxon>Gekko</taxon>
    </lineage>
</organism>
<keyword evidence="11" id="KW-1185">Reference proteome</keyword>
<gene>
    <name evidence="12" type="primary">LOC107109188</name>
</gene>
<evidence type="ECO:0000256" key="2">
    <source>
        <dbReference type="ARBA" id="ARBA00021200"/>
    </source>
</evidence>
<accession>A0ABM1JUV5</accession>
<evidence type="ECO:0000313" key="12">
    <source>
        <dbReference type="RefSeq" id="XP_015265242.1"/>
    </source>
</evidence>
<dbReference type="PANTHER" id="PTHR14995:SF2">
    <property type="entry name" value="PROTEIN AMNIONLESS"/>
    <property type="match status" value="1"/>
</dbReference>
<dbReference type="Pfam" id="PF14828">
    <property type="entry name" value="Amnionless"/>
    <property type="match status" value="1"/>
</dbReference>
<reference evidence="12" key="1">
    <citation type="submission" date="2025-08" db="UniProtKB">
        <authorList>
            <consortium name="RefSeq"/>
        </authorList>
    </citation>
    <scope>IDENTIFICATION</scope>
</reference>
<evidence type="ECO:0000256" key="6">
    <source>
        <dbReference type="ARBA" id="ARBA00022729"/>
    </source>
</evidence>
<evidence type="ECO:0000256" key="9">
    <source>
        <dbReference type="ARBA" id="ARBA00023136"/>
    </source>
</evidence>
<keyword evidence="5 10" id="KW-0812">Transmembrane</keyword>
<keyword evidence="8 10" id="KW-1133">Transmembrane helix</keyword>
<comment type="subcellular location">
    <subcellularLocation>
        <location evidence="1">Cell membrane</location>
        <topology evidence="1">Single-pass type I membrane protein</topology>
    </subcellularLocation>
</comment>
<keyword evidence="6" id="KW-0732">Signal</keyword>
<proteinExistence type="predicted"/>
<protein>
    <recommendedName>
        <fullName evidence="2">Protein amnionless</fullName>
    </recommendedName>
</protein>
<keyword evidence="7" id="KW-0653">Protein transport</keyword>
<evidence type="ECO:0000256" key="4">
    <source>
        <dbReference type="ARBA" id="ARBA00022475"/>
    </source>
</evidence>
<feature type="non-terminal residue" evidence="12">
    <location>
        <position position="1"/>
    </location>
</feature>
<dbReference type="RefSeq" id="XP_015265242.1">
    <property type="nucleotide sequence ID" value="XM_015409756.1"/>
</dbReference>
<evidence type="ECO:0000256" key="1">
    <source>
        <dbReference type="ARBA" id="ARBA00004251"/>
    </source>
</evidence>
<keyword evidence="3" id="KW-0813">Transport</keyword>
<dbReference type="GeneID" id="107109188"/>
<dbReference type="InterPro" id="IPR026112">
    <property type="entry name" value="AMN"/>
</dbReference>
<evidence type="ECO:0000256" key="8">
    <source>
        <dbReference type="ARBA" id="ARBA00022989"/>
    </source>
</evidence>
<evidence type="ECO:0000256" key="7">
    <source>
        <dbReference type="ARBA" id="ARBA00022927"/>
    </source>
</evidence>
<evidence type="ECO:0000256" key="10">
    <source>
        <dbReference type="SAM" id="Phobius"/>
    </source>
</evidence>
<dbReference type="PANTHER" id="PTHR14995">
    <property type="entry name" value="AMNIONLESS"/>
    <property type="match status" value="1"/>
</dbReference>
<evidence type="ECO:0000313" key="11">
    <source>
        <dbReference type="Proteomes" id="UP000694871"/>
    </source>
</evidence>
<name>A0ABM1JUV5_GEKJA</name>
<keyword evidence="4" id="KW-1003">Cell membrane</keyword>
<evidence type="ECO:0000256" key="5">
    <source>
        <dbReference type="ARBA" id="ARBA00022692"/>
    </source>
</evidence>
<sequence length="226" mass="24412">AIISLEYSTGFDIELYRDRILHAFLSLPKNAGVQMAISKVPGPRTFLGLLPRSSASLIQIVLMDNRTGPQSGTHAKELAEDLMNDIAEHGDSFGIVRGSLQAATGDNWSAQGAGPPSSGTTAGLVIGSFLLLLLLLLGTALLLYKKGVVRSFPCAHLLTRWKRMDDLDSLGEAVDRGFDNPMFDTPPSLAALEGACSTEETPQEMGSKNTRVYYINPLYDETELRA</sequence>
<feature type="transmembrane region" description="Helical" evidence="10">
    <location>
        <begin position="124"/>
        <end position="144"/>
    </location>
</feature>
<dbReference type="Proteomes" id="UP000694871">
    <property type="component" value="Unplaced"/>
</dbReference>